<name>A0AAN6RNL4_9PEZI</name>
<accession>A0AAN6RNL4</accession>
<evidence type="ECO:0000313" key="2">
    <source>
        <dbReference type="EMBL" id="KAK3897094.1"/>
    </source>
</evidence>
<dbReference type="EMBL" id="MU856276">
    <property type="protein sequence ID" value="KAK3897094.1"/>
    <property type="molecule type" value="Genomic_DNA"/>
</dbReference>
<dbReference type="AlphaFoldDB" id="A0AAN6RNL4"/>
<feature type="compositionally biased region" description="Low complexity" evidence="1">
    <location>
        <begin position="381"/>
        <end position="391"/>
    </location>
</feature>
<protein>
    <recommendedName>
        <fullName evidence="4">Mediator complex subunit 15 KIX domain-containing protein</fullName>
    </recommendedName>
</protein>
<feature type="compositionally biased region" description="Low complexity" evidence="1">
    <location>
        <begin position="363"/>
        <end position="373"/>
    </location>
</feature>
<reference evidence="2" key="1">
    <citation type="journal article" date="2023" name="Mol. Phylogenet. Evol.">
        <title>Genome-scale phylogeny and comparative genomics of the fungal order Sordariales.</title>
        <authorList>
            <person name="Hensen N."/>
            <person name="Bonometti L."/>
            <person name="Westerberg I."/>
            <person name="Brannstrom I.O."/>
            <person name="Guillou S."/>
            <person name="Cros-Aarteil S."/>
            <person name="Calhoun S."/>
            <person name="Haridas S."/>
            <person name="Kuo A."/>
            <person name="Mondo S."/>
            <person name="Pangilinan J."/>
            <person name="Riley R."/>
            <person name="LaButti K."/>
            <person name="Andreopoulos B."/>
            <person name="Lipzen A."/>
            <person name="Chen C."/>
            <person name="Yan M."/>
            <person name="Daum C."/>
            <person name="Ng V."/>
            <person name="Clum A."/>
            <person name="Steindorff A."/>
            <person name="Ohm R.A."/>
            <person name="Martin F."/>
            <person name="Silar P."/>
            <person name="Natvig D.O."/>
            <person name="Lalanne C."/>
            <person name="Gautier V."/>
            <person name="Ament-Velasquez S.L."/>
            <person name="Kruys A."/>
            <person name="Hutchinson M.I."/>
            <person name="Powell A.J."/>
            <person name="Barry K."/>
            <person name="Miller A.N."/>
            <person name="Grigoriev I.V."/>
            <person name="Debuchy R."/>
            <person name="Gladieux P."/>
            <person name="Hiltunen Thoren M."/>
            <person name="Johannesson H."/>
        </authorList>
    </citation>
    <scope>NUCLEOTIDE SEQUENCE</scope>
    <source>
        <strain evidence="2">CBS 103.79</strain>
    </source>
</reference>
<evidence type="ECO:0008006" key="4">
    <source>
        <dbReference type="Google" id="ProtNLM"/>
    </source>
</evidence>
<feature type="compositionally biased region" description="Acidic residues" evidence="1">
    <location>
        <begin position="1"/>
        <end position="11"/>
    </location>
</feature>
<feature type="compositionally biased region" description="Polar residues" evidence="1">
    <location>
        <begin position="406"/>
        <end position="415"/>
    </location>
</feature>
<feature type="compositionally biased region" description="Low complexity" evidence="1">
    <location>
        <begin position="27"/>
        <end position="41"/>
    </location>
</feature>
<feature type="compositionally biased region" description="Polar residues" evidence="1">
    <location>
        <begin position="14"/>
        <end position="26"/>
    </location>
</feature>
<sequence length="567" mass="61321">MTDSFEDEDEDARSQISRNSLDSQHLQGSMQATQQRQQQMMLSHPAARGGMAKPGGPHGFPAGMQNQIPVSGMPQQPQSVIDQLVYSHLMQAPAAPRNTWQSTVSQGDRFSKAIGLVSNSILAYPGNDWQEICSSAMDLERKQFLSAPDKQSYDHAMFQKTMEMVKKRQGRMQNRPDPRGFPMGVGRPPGPQPGFWADPLSRLSPQDQARVNELAVSLMARANEQQLNQIRAAMMQQLTPAQRGEYTNQRKDPAILYYQNTALRELQNRAAAAAARMRNMMPQRQGGMPGAGVPPGQMNPAALLGGLGLQPGILDGQVFIPNMESIRNEQQMAQMAQKSGQVVVPASITPGRNATPGPMAGLPQQGNQQGPNQTPRPPQGQQPFGTPQQPGVRAVGGRPMPGQPGAMNTPNVPPQASSISAMNTPTAPMQQPPVSMGQGNATQAMNQGNPPMTAPLNPQFNHQNNTRPPSMPGNMNNHAAMAGMMANLPPEARANMVNAMQQQQQQQQDTNSRREFREFYAKLSMQGLKPGMMPGMPGQLQGGQMNGMNQAAMANANQKNPAMQGAG</sequence>
<proteinExistence type="predicted"/>
<evidence type="ECO:0000256" key="1">
    <source>
        <dbReference type="SAM" id="MobiDB-lite"/>
    </source>
</evidence>
<gene>
    <name evidence="2" type="ORF">C8A05DRAFT_39357</name>
</gene>
<reference evidence="2" key="2">
    <citation type="submission" date="2023-05" db="EMBL/GenBank/DDBJ databases">
        <authorList>
            <consortium name="Lawrence Berkeley National Laboratory"/>
            <person name="Steindorff A."/>
            <person name="Hensen N."/>
            <person name="Bonometti L."/>
            <person name="Westerberg I."/>
            <person name="Brannstrom I.O."/>
            <person name="Guillou S."/>
            <person name="Cros-Aarteil S."/>
            <person name="Calhoun S."/>
            <person name="Haridas S."/>
            <person name="Kuo A."/>
            <person name="Mondo S."/>
            <person name="Pangilinan J."/>
            <person name="Riley R."/>
            <person name="Labutti K."/>
            <person name="Andreopoulos B."/>
            <person name="Lipzen A."/>
            <person name="Chen C."/>
            <person name="Yanf M."/>
            <person name="Daum C."/>
            <person name="Ng V."/>
            <person name="Clum A."/>
            <person name="Ohm R."/>
            <person name="Martin F."/>
            <person name="Silar P."/>
            <person name="Natvig D."/>
            <person name="Lalanne C."/>
            <person name="Gautier V."/>
            <person name="Ament-Velasquez S.L."/>
            <person name="Kruys A."/>
            <person name="Hutchinson M.I."/>
            <person name="Powell A.J."/>
            <person name="Barry K."/>
            <person name="Miller A.N."/>
            <person name="Grigoriev I.V."/>
            <person name="Debuchy R."/>
            <person name="Gladieux P."/>
            <person name="Thoren M.H."/>
            <person name="Johannesson H."/>
        </authorList>
    </citation>
    <scope>NUCLEOTIDE SEQUENCE</scope>
    <source>
        <strain evidence="2">CBS 103.79</strain>
    </source>
</reference>
<organism evidence="2 3">
    <name type="scientific">Staphylotrichum tortipilum</name>
    <dbReference type="NCBI Taxonomy" id="2831512"/>
    <lineage>
        <taxon>Eukaryota</taxon>
        <taxon>Fungi</taxon>
        <taxon>Dikarya</taxon>
        <taxon>Ascomycota</taxon>
        <taxon>Pezizomycotina</taxon>
        <taxon>Sordariomycetes</taxon>
        <taxon>Sordariomycetidae</taxon>
        <taxon>Sordariales</taxon>
        <taxon>Chaetomiaceae</taxon>
        <taxon>Staphylotrichum</taxon>
    </lineage>
</organism>
<comment type="caution">
    <text evidence="2">The sequence shown here is derived from an EMBL/GenBank/DDBJ whole genome shotgun (WGS) entry which is preliminary data.</text>
</comment>
<keyword evidence="3" id="KW-1185">Reference proteome</keyword>
<feature type="region of interest" description="Disordered" evidence="1">
    <location>
        <begin position="347"/>
        <end position="415"/>
    </location>
</feature>
<evidence type="ECO:0000313" key="3">
    <source>
        <dbReference type="Proteomes" id="UP001303889"/>
    </source>
</evidence>
<dbReference type="Proteomes" id="UP001303889">
    <property type="component" value="Unassembled WGS sequence"/>
</dbReference>
<feature type="region of interest" description="Disordered" evidence="1">
    <location>
        <begin position="1"/>
        <end position="66"/>
    </location>
</feature>